<comment type="caution">
    <text evidence="2">The sequence shown here is derived from an EMBL/GenBank/DDBJ whole genome shotgun (WGS) entry which is preliminary data.</text>
</comment>
<name>A0A317VGA9_9EURO</name>
<gene>
    <name evidence="2" type="ORF">BO94DRAFT_245068</name>
</gene>
<evidence type="ECO:0000256" key="1">
    <source>
        <dbReference type="SAM" id="MobiDB-lite"/>
    </source>
</evidence>
<evidence type="ECO:0000313" key="2">
    <source>
        <dbReference type="EMBL" id="PWY72469.1"/>
    </source>
</evidence>
<reference evidence="2 3" key="1">
    <citation type="submission" date="2016-12" db="EMBL/GenBank/DDBJ databases">
        <title>The genomes of Aspergillus section Nigri reveals drivers in fungal speciation.</title>
        <authorList>
            <consortium name="DOE Joint Genome Institute"/>
            <person name="Vesth T.C."/>
            <person name="Nybo J."/>
            <person name="Theobald S."/>
            <person name="Brandl J."/>
            <person name="Frisvad J.C."/>
            <person name="Nielsen K.F."/>
            <person name="Lyhne E.K."/>
            <person name="Kogle M.E."/>
            <person name="Kuo A."/>
            <person name="Riley R."/>
            <person name="Clum A."/>
            <person name="Nolan M."/>
            <person name="Lipzen A."/>
            <person name="Salamov A."/>
            <person name="Henrissat B."/>
            <person name="Wiebenga A."/>
            <person name="De Vries R.P."/>
            <person name="Grigoriev I.V."/>
            <person name="Mortensen U.H."/>
            <person name="Andersen M.R."/>
            <person name="Baker S.E."/>
        </authorList>
    </citation>
    <scope>NUCLEOTIDE SEQUENCE [LARGE SCALE GENOMIC DNA]</scope>
    <source>
        <strain evidence="2 3">CBS 115572</strain>
    </source>
</reference>
<feature type="compositionally biased region" description="Basic and acidic residues" evidence="1">
    <location>
        <begin position="127"/>
        <end position="137"/>
    </location>
</feature>
<keyword evidence="3" id="KW-1185">Reference proteome</keyword>
<feature type="compositionally biased region" description="Polar residues" evidence="1">
    <location>
        <begin position="58"/>
        <end position="70"/>
    </location>
</feature>
<dbReference type="EMBL" id="MSFK01000033">
    <property type="protein sequence ID" value="PWY72469.1"/>
    <property type="molecule type" value="Genomic_DNA"/>
</dbReference>
<dbReference type="RefSeq" id="XP_025463243.1">
    <property type="nucleotide sequence ID" value="XM_025606397.1"/>
</dbReference>
<dbReference type="AlphaFoldDB" id="A0A317VGA9"/>
<accession>A0A317VGA9</accession>
<feature type="region of interest" description="Disordered" evidence="1">
    <location>
        <begin position="51"/>
        <end position="75"/>
    </location>
</feature>
<protein>
    <submittedName>
        <fullName evidence="2">Uncharacterized protein</fullName>
    </submittedName>
</protein>
<feature type="region of interest" description="Disordered" evidence="1">
    <location>
        <begin position="112"/>
        <end position="146"/>
    </location>
</feature>
<dbReference type="GeneID" id="37108540"/>
<proteinExistence type="predicted"/>
<sequence>MEFGVWMDRCEVESRLSIRSNQTTIRPYTVAPTRASSVVQQRAADRYLQPVLPPPRTLHSTGQEGDQQRTMAAELPSPVVAMRASKMGQPARWKDQESLPMLSRLRIMKELRAGGREAGSGSTGSSKRQEGTREDSRGIPSGAWIQTGDPWVALMEKPAQIL</sequence>
<evidence type="ECO:0000313" key="3">
    <source>
        <dbReference type="Proteomes" id="UP000246702"/>
    </source>
</evidence>
<organism evidence="2 3">
    <name type="scientific">Aspergillus sclerotioniger CBS 115572</name>
    <dbReference type="NCBI Taxonomy" id="1450535"/>
    <lineage>
        <taxon>Eukaryota</taxon>
        <taxon>Fungi</taxon>
        <taxon>Dikarya</taxon>
        <taxon>Ascomycota</taxon>
        <taxon>Pezizomycotina</taxon>
        <taxon>Eurotiomycetes</taxon>
        <taxon>Eurotiomycetidae</taxon>
        <taxon>Eurotiales</taxon>
        <taxon>Aspergillaceae</taxon>
        <taxon>Aspergillus</taxon>
        <taxon>Aspergillus subgen. Circumdati</taxon>
    </lineage>
</organism>
<dbReference type="Proteomes" id="UP000246702">
    <property type="component" value="Unassembled WGS sequence"/>
</dbReference>